<organism evidence="2 3">
    <name type="scientific">Caerostris extrusa</name>
    <name type="common">Bark spider</name>
    <name type="synonym">Caerostris bankana</name>
    <dbReference type="NCBI Taxonomy" id="172846"/>
    <lineage>
        <taxon>Eukaryota</taxon>
        <taxon>Metazoa</taxon>
        <taxon>Ecdysozoa</taxon>
        <taxon>Arthropoda</taxon>
        <taxon>Chelicerata</taxon>
        <taxon>Arachnida</taxon>
        <taxon>Araneae</taxon>
        <taxon>Araneomorphae</taxon>
        <taxon>Entelegynae</taxon>
        <taxon>Araneoidea</taxon>
        <taxon>Araneidae</taxon>
        <taxon>Caerostris</taxon>
    </lineage>
</organism>
<name>A0AAV4XL72_CAEEX</name>
<dbReference type="EMBL" id="BPLR01000394">
    <property type="protein sequence ID" value="GIY94488.1"/>
    <property type="molecule type" value="Genomic_DNA"/>
</dbReference>
<feature type="region of interest" description="Disordered" evidence="1">
    <location>
        <begin position="45"/>
        <end position="117"/>
    </location>
</feature>
<dbReference type="Proteomes" id="UP001054945">
    <property type="component" value="Unassembled WGS sequence"/>
</dbReference>
<comment type="caution">
    <text evidence="2">The sequence shown here is derived from an EMBL/GenBank/DDBJ whole genome shotgun (WGS) entry which is preliminary data.</text>
</comment>
<gene>
    <name evidence="2" type="ORF">CEXT_511051</name>
</gene>
<dbReference type="AlphaFoldDB" id="A0AAV4XL72"/>
<evidence type="ECO:0000313" key="3">
    <source>
        <dbReference type="Proteomes" id="UP001054945"/>
    </source>
</evidence>
<sequence>MTPAIQYRTDSLKRHPLIAHLLNFETGGGGGARVHVTGADDDVTAAESAALSQQQKGKAHRTPRALQEVLSLRNLSRTETPRHHGRVRPAGMLSPARPRTALRPGAQGTRPDQSQGR</sequence>
<evidence type="ECO:0000256" key="1">
    <source>
        <dbReference type="SAM" id="MobiDB-lite"/>
    </source>
</evidence>
<evidence type="ECO:0000313" key="2">
    <source>
        <dbReference type="EMBL" id="GIY94488.1"/>
    </source>
</evidence>
<protein>
    <submittedName>
        <fullName evidence="2">Uncharacterized protein</fullName>
    </submittedName>
</protein>
<keyword evidence="3" id="KW-1185">Reference proteome</keyword>
<accession>A0AAV4XL72</accession>
<reference evidence="2 3" key="1">
    <citation type="submission" date="2021-06" db="EMBL/GenBank/DDBJ databases">
        <title>Caerostris extrusa draft genome.</title>
        <authorList>
            <person name="Kono N."/>
            <person name="Arakawa K."/>
        </authorList>
    </citation>
    <scope>NUCLEOTIDE SEQUENCE [LARGE SCALE GENOMIC DNA]</scope>
</reference>
<proteinExistence type="predicted"/>